<accession>A0AAQ3MSX9</accession>
<protein>
    <submittedName>
        <fullName evidence="1">Uncharacterized protein</fullName>
    </submittedName>
</protein>
<evidence type="ECO:0000313" key="2">
    <source>
        <dbReference type="Proteomes" id="UP001374535"/>
    </source>
</evidence>
<reference evidence="1 2" key="1">
    <citation type="journal article" date="2023" name="Life. Sci Alliance">
        <title>Evolutionary insights into 3D genome organization and epigenetic landscape of Vigna mungo.</title>
        <authorList>
            <person name="Junaid A."/>
            <person name="Singh B."/>
            <person name="Bhatia S."/>
        </authorList>
    </citation>
    <scope>NUCLEOTIDE SEQUENCE [LARGE SCALE GENOMIC DNA]</scope>
    <source>
        <strain evidence="1">Urdbean</strain>
    </source>
</reference>
<name>A0AAQ3MSX9_VIGMU</name>
<proteinExistence type="predicted"/>
<organism evidence="1 2">
    <name type="scientific">Vigna mungo</name>
    <name type="common">Black gram</name>
    <name type="synonym">Phaseolus mungo</name>
    <dbReference type="NCBI Taxonomy" id="3915"/>
    <lineage>
        <taxon>Eukaryota</taxon>
        <taxon>Viridiplantae</taxon>
        <taxon>Streptophyta</taxon>
        <taxon>Embryophyta</taxon>
        <taxon>Tracheophyta</taxon>
        <taxon>Spermatophyta</taxon>
        <taxon>Magnoliopsida</taxon>
        <taxon>eudicotyledons</taxon>
        <taxon>Gunneridae</taxon>
        <taxon>Pentapetalae</taxon>
        <taxon>rosids</taxon>
        <taxon>fabids</taxon>
        <taxon>Fabales</taxon>
        <taxon>Fabaceae</taxon>
        <taxon>Papilionoideae</taxon>
        <taxon>50 kb inversion clade</taxon>
        <taxon>NPAAA clade</taxon>
        <taxon>indigoferoid/millettioid clade</taxon>
        <taxon>Phaseoleae</taxon>
        <taxon>Vigna</taxon>
    </lineage>
</organism>
<sequence>MVVLMIIIIDCETWLPESIRYLLTVKKMTQELEFLERNSAIWEIPSDARVWGCLIRIQCEGDGDLRVEVLNLSFVRGSLMASAQVLPNSSTSSRKQEHLEAGKRRIEIGKCVVDLLNAVFSDVIMSRICARGGNVGSSLLDCFTDRDWDGKGKGTVVEEQGIMRVVVSEFVQEEGLLDGAW</sequence>
<gene>
    <name evidence="1" type="ORF">V8G54_028707</name>
</gene>
<dbReference type="Proteomes" id="UP001374535">
    <property type="component" value="Chromosome 9"/>
</dbReference>
<keyword evidence="2" id="KW-1185">Reference proteome</keyword>
<dbReference type="AlphaFoldDB" id="A0AAQ3MSX9"/>
<evidence type="ECO:0000313" key="1">
    <source>
        <dbReference type="EMBL" id="WVY96556.1"/>
    </source>
</evidence>
<dbReference type="EMBL" id="CP144692">
    <property type="protein sequence ID" value="WVY96556.1"/>
    <property type="molecule type" value="Genomic_DNA"/>
</dbReference>